<dbReference type="AlphaFoldDB" id="A0A2K1IEF7"/>
<dbReference type="OrthoDB" id="247542at2759"/>
<evidence type="ECO:0000313" key="3">
    <source>
        <dbReference type="EMBL" id="PNR27658.1"/>
    </source>
</evidence>
<evidence type="ECO:0000313" key="4">
    <source>
        <dbReference type="EnsemblPlants" id="Pp3c25_10320V3.1"/>
    </source>
</evidence>
<accession>A0A2K1IEF7</accession>
<evidence type="ECO:0000259" key="2">
    <source>
        <dbReference type="Pfam" id="PF00561"/>
    </source>
</evidence>
<dbReference type="EnsemblPlants" id="Pp3c25_10320V3.6">
    <property type="protein sequence ID" value="Pp3c25_10320V3.6"/>
    <property type="gene ID" value="Pp3c25_10320"/>
</dbReference>
<dbReference type="PANTHER" id="PTHR10794">
    <property type="entry name" value="ABHYDROLASE DOMAIN-CONTAINING PROTEIN"/>
    <property type="match status" value="1"/>
</dbReference>
<dbReference type="EMBL" id="ABEU02000025">
    <property type="protein sequence ID" value="PNR27658.1"/>
    <property type="molecule type" value="Genomic_DNA"/>
</dbReference>
<reference evidence="3 5" key="2">
    <citation type="journal article" date="2018" name="Plant J.">
        <title>The Physcomitrella patens chromosome-scale assembly reveals moss genome structure and evolution.</title>
        <authorList>
            <person name="Lang D."/>
            <person name="Ullrich K.K."/>
            <person name="Murat F."/>
            <person name="Fuchs J."/>
            <person name="Jenkins J."/>
            <person name="Haas F.B."/>
            <person name="Piednoel M."/>
            <person name="Gundlach H."/>
            <person name="Van Bel M."/>
            <person name="Meyberg R."/>
            <person name="Vives C."/>
            <person name="Morata J."/>
            <person name="Symeonidi A."/>
            <person name="Hiss M."/>
            <person name="Muchero W."/>
            <person name="Kamisugi Y."/>
            <person name="Saleh O."/>
            <person name="Blanc G."/>
            <person name="Decker E.L."/>
            <person name="van Gessel N."/>
            <person name="Grimwood J."/>
            <person name="Hayes R.D."/>
            <person name="Graham S.W."/>
            <person name="Gunter L.E."/>
            <person name="McDaniel S.F."/>
            <person name="Hoernstein S.N.W."/>
            <person name="Larsson A."/>
            <person name="Li F.W."/>
            <person name="Perroud P.F."/>
            <person name="Phillips J."/>
            <person name="Ranjan P."/>
            <person name="Rokshar D.S."/>
            <person name="Rothfels C.J."/>
            <person name="Schneider L."/>
            <person name="Shu S."/>
            <person name="Stevenson D.W."/>
            <person name="Thummler F."/>
            <person name="Tillich M."/>
            <person name="Villarreal Aguilar J.C."/>
            <person name="Widiez T."/>
            <person name="Wong G.K."/>
            <person name="Wymore A."/>
            <person name="Zhang Y."/>
            <person name="Zimmer A.D."/>
            <person name="Quatrano R.S."/>
            <person name="Mayer K.F.X."/>
            <person name="Goodstein D."/>
            <person name="Casacuberta J.M."/>
            <person name="Vandepoele K."/>
            <person name="Reski R."/>
            <person name="Cuming A.C."/>
            <person name="Tuskan G.A."/>
            <person name="Maumus F."/>
            <person name="Salse J."/>
            <person name="Schmutz J."/>
            <person name="Rensing S.A."/>
        </authorList>
    </citation>
    <scope>NUCLEOTIDE SEQUENCE [LARGE SCALE GENOMIC DNA]</scope>
    <source>
        <strain evidence="4 5">cv. Gransden 2004</strain>
    </source>
</reference>
<dbReference type="Gramene" id="Pp3c25_10320V3.1">
    <property type="protein sequence ID" value="Pp3c25_10320V3.1"/>
    <property type="gene ID" value="Pp3c25_10320"/>
</dbReference>
<dbReference type="PaxDb" id="3218-PP1S168_71V6.1"/>
<dbReference type="InterPro" id="IPR050960">
    <property type="entry name" value="AB_hydrolase_4_sf"/>
</dbReference>
<keyword evidence="5" id="KW-1185">Reference proteome</keyword>
<feature type="domain" description="AB hydrolase-1" evidence="2">
    <location>
        <begin position="242"/>
        <end position="481"/>
    </location>
</feature>
<dbReference type="FunFam" id="3.40.50.1820:FF:000140">
    <property type="entry name" value="Esterase/lipase/thioesterase family protein"/>
    <property type="match status" value="1"/>
</dbReference>
<sequence length="543" mass="59547">MALTPSLLRCHSFLGRFASTSSHIRKSRQLDNQISLWQLDSAVFALTSSLMVSAQASPLLGAFQHTRVPLGSSALPSRGGRRLSSRRAIVEAQSKLKKSSGRKFLFLGHMKEFRSSPGFIQVKRRPGVVTAPSASNWDALPAVAAAGLSVLAILVGAQLREKALEVLGGGAFNAFILSKLTELEKPYKPYPLLTNRHVETIFAAFFRSLPSLTYRRECLRMADGGTVALDWPQPEIQDPKAVLILLPGLTGGSDDTYVQHLTRRASKQGWQVVVFNSRGCADSPVTTPQFYSASFTEDLRQVVKHTAFLFPSKRVYAAGWSLGANILVRYLGQEAERCPLSGAVSLCNPFDLVVADEDFHIGFNNVYDKSLANGLRKIFAKHAHLFEDIGGDYNIHLVANATTVRDFDDGLTKVSFGYKTVDEYYFASSSSRSIKDVKVPLLCIQALTDPIAPERGIPRADIEANPNCLLVVTPYGGHLGWISGDEAPFGCPWTDPLIMQYLDALEEVGLDHPDFRKAQEQDGDVELAGFSSRRATEKPGLME</sequence>
<dbReference type="GO" id="GO:0047372">
    <property type="term" value="F:monoacylglycerol lipase activity"/>
    <property type="evidence" value="ECO:0000318"/>
    <property type="project" value="GO_Central"/>
</dbReference>
<evidence type="ECO:0000313" key="5">
    <source>
        <dbReference type="Proteomes" id="UP000006727"/>
    </source>
</evidence>
<dbReference type="InterPro" id="IPR000073">
    <property type="entry name" value="AB_hydrolase_1"/>
</dbReference>
<dbReference type="RefSeq" id="XP_024365886.1">
    <property type="nucleotide sequence ID" value="XM_024510118.1"/>
</dbReference>
<dbReference type="Proteomes" id="UP000006727">
    <property type="component" value="Chromosome 25"/>
</dbReference>
<reference evidence="4" key="3">
    <citation type="submission" date="2020-12" db="UniProtKB">
        <authorList>
            <consortium name="EnsemblPlants"/>
        </authorList>
    </citation>
    <scope>IDENTIFICATION</scope>
</reference>
<dbReference type="SUPFAM" id="SSF53474">
    <property type="entry name" value="alpha/beta-Hydrolases"/>
    <property type="match status" value="1"/>
</dbReference>
<reference evidence="3 5" key="1">
    <citation type="journal article" date="2008" name="Science">
        <title>The Physcomitrella genome reveals evolutionary insights into the conquest of land by plants.</title>
        <authorList>
            <person name="Rensing S."/>
            <person name="Lang D."/>
            <person name="Zimmer A."/>
            <person name="Terry A."/>
            <person name="Salamov A."/>
            <person name="Shapiro H."/>
            <person name="Nishiyama T."/>
            <person name="Perroud P.-F."/>
            <person name="Lindquist E."/>
            <person name="Kamisugi Y."/>
            <person name="Tanahashi T."/>
            <person name="Sakakibara K."/>
            <person name="Fujita T."/>
            <person name="Oishi K."/>
            <person name="Shin-I T."/>
            <person name="Kuroki Y."/>
            <person name="Toyoda A."/>
            <person name="Suzuki Y."/>
            <person name="Hashimoto A."/>
            <person name="Yamaguchi K."/>
            <person name="Sugano A."/>
            <person name="Kohara Y."/>
            <person name="Fujiyama A."/>
            <person name="Anterola A."/>
            <person name="Aoki S."/>
            <person name="Ashton N."/>
            <person name="Barbazuk W.B."/>
            <person name="Barker E."/>
            <person name="Bennetzen J."/>
            <person name="Bezanilla M."/>
            <person name="Blankenship R."/>
            <person name="Cho S.H."/>
            <person name="Dutcher S."/>
            <person name="Estelle M."/>
            <person name="Fawcett J.A."/>
            <person name="Gundlach H."/>
            <person name="Hanada K."/>
            <person name="Heyl A."/>
            <person name="Hicks K.A."/>
            <person name="Hugh J."/>
            <person name="Lohr M."/>
            <person name="Mayer K."/>
            <person name="Melkozernov A."/>
            <person name="Murata T."/>
            <person name="Nelson D."/>
            <person name="Pils B."/>
            <person name="Prigge M."/>
            <person name="Reiss B."/>
            <person name="Renner T."/>
            <person name="Rombauts S."/>
            <person name="Rushton P."/>
            <person name="Sanderfoot A."/>
            <person name="Schween G."/>
            <person name="Shiu S.-H."/>
            <person name="Stueber K."/>
            <person name="Theodoulou F.L."/>
            <person name="Tu H."/>
            <person name="Van de Peer Y."/>
            <person name="Verrier P.J."/>
            <person name="Waters E."/>
            <person name="Wood A."/>
            <person name="Yang L."/>
            <person name="Cove D."/>
            <person name="Cuming A."/>
            <person name="Hasebe M."/>
            <person name="Lucas S."/>
            <person name="Mishler D.B."/>
            <person name="Reski R."/>
            <person name="Grigoriev I."/>
            <person name="Quatrano R.S."/>
            <person name="Boore J.L."/>
        </authorList>
    </citation>
    <scope>NUCLEOTIDE SEQUENCE [LARGE SCALE GENOMIC DNA]</scope>
    <source>
        <strain evidence="4 5">cv. Gransden 2004</strain>
    </source>
</reference>
<dbReference type="PANTHER" id="PTHR10794:SF84">
    <property type="entry name" value="ESTERASE_LIPASE_THIOESTERASE FAMILY PROTEIN"/>
    <property type="match status" value="1"/>
</dbReference>
<name>A0A2K1IEF7_PHYPA</name>
<dbReference type="GO" id="GO:0006629">
    <property type="term" value="P:lipid metabolic process"/>
    <property type="evidence" value="ECO:0000318"/>
    <property type="project" value="GO_Central"/>
</dbReference>
<evidence type="ECO:0000256" key="1">
    <source>
        <dbReference type="ARBA" id="ARBA00010884"/>
    </source>
</evidence>
<dbReference type="Gramene" id="Pp3c25_10320V3.6">
    <property type="protein sequence ID" value="Pp3c25_10320V3.6"/>
    <property type="gene ID" value="Pp3c25_10320"/>
</dbReference>
<dbReference type="InterPro" id="IPR029058">
    <property type="entry name" value="AB_hydrolase_fold"/>
</dbReference>
<organism evidence="3">
    <name type="scientific">Physcomitrium patens</name>
    <name type="common">Spreading-leaved earth moss</name>
    <name type="synonym">Physcomitrella patens</name>
    <dbReference type="NCBI Taxonomy" id="3218"/>
    <lineage>
        <taxon>Eukaryota</taxon>
        <taxon>Viridiplantae</taxon>
        <taxon>Streptophyta</taxon>
        <taxon>Embryophyta</taxon>
        <taxon>Bryophyta</taxon>
        <taxon>Bryophytina</taxon>
        <taxon>Bryopsida</taxon>
        <taxon>Funariidae</taxon>
        <taxon>Funariales</taxon>
        <taxon>Funariaceae</taxon>
        <taxon>Physcomitrium</taxon>
    </lineage>
</organism>
<dbReference type="GeneID" id="112277595"/>
<comment type="similarity">
    <text evidence="1">Belongs to the AB hydrolase superfamily. AB hydrolase 4 family.</text>
</comment>
<dbReference type="Gene3D" id="3.40.50.1820">
    <property type="entry name" value="alpha/beta hydrolase"/>
    <property type="match status" value="1"/>
</dbReference>
<dbReference type="GO" id="GO:0034338">
    <property type="term" value="F:short-chain carboxylesterase activity"/>
    <property type="evidence" value="ECO:0000318"/>
    <property type="project" value="GO_Central"/>
</dbReference>
<proteinExistence type="inferred from homology"/>
<dbReference type="STRING" id="3218.A0A2K1IEF7"/>
<dbReference type="Pfam" id="PF00561">
    <property type="entry name" value="Abhydrolase_1"/>
    <property type="match status" value="1"/>
</dbReference>
<gene>
    <name evidence="4" type="primary">LOC112277595</name>
    <name evidence="3" type="ORF">PHYPA_029810</name>
</gene>
<protein>
    <recommendedName>
        <fullName evidence="2">AB hydrolase-1 domain-containing protein</fullName>
    </recommendedName>
</protein>
<dbReference type="EnsemblPlants" id="Pp3c25_10320V3.1">
    <property type="protein sequence ID" value="Pp3c25_10320V3.1"/>
    <property type="gene ID" value="Pp3c25_10320"/>
</dbReference>